<accession>A0ABV7GX42</accession>
<reference evidence="3" key="1">
    <citation type="journal article" date="2019" name="Int. J. Syst. Evol. Microbiol.">
        <title>The Global Catalogue of Microorganisms (GCM) 10K type strain sequencing project: providing services to taxonomists for standard genome sequencing and annotation.</title>
        <authorList>
            <consortium name="The Broad Institute Genomics Platform"/>
            <consortium name="The Broad Institute Genome Sequencing Center for Infectious Disease"/>
            <person name="Wu L."/>
            <person name="Ma J."/>
        </authorList>
    </citation>
    <scope>NUCLEOTIDE SEQUENCE [LARGE SCALE GENOMIC DNA]</scope>
    <source>
        <strain evidence="3">KCTC 52168</strain>
    </source>
</reference>
<dbReference type="GO" id="GO:0016746">
    <property type="term" value="F:acyltransferase activity"/>
    <property type="evidence" value="ECO:0007669"/>
    <property type="project" value="UniProtKB-KW"/>
</dbReference>
<dbReference type="Pfam" id="PF13302">
    <property type="entry name" value="Acetyltransf_3"/>
    <property type="match status" value="1"/>
</dbReference>
<keyword evidence="2" id="KW-0012">Acyltransferase</keyword>
<dbReference type="RefSeq" id="WP_377300515.1">
    <property type="nucleotide sequence ID" value="NZ_CP180191.1"/>
</dbReference>
<dbReference type="InterPro" id="IPR000182">
    <property type="entry name" value="GNAT_dom"/>
</dbReference>
<dbReference type="PANTHER" id="PTHR43441">
    <property type="entry name" value="RIBOSOMAL-PROTEIN-SERINE ACETYLTRANSFERASE"/>
    <property type="match status" value="1"/>
</dbReference>
<dbReference type="PANTHER" id="PTHR43441:SF3">
    <property type="entry name" value="ACETYLTRANSFERASE"/>
    <property type="match status" value="1"/>
</dbReference>
<dbReference type="InterPro" id="IPR051908">
    <property type="entry name" value="Ribosomal_N-acetyltransferase"/>
</dbReference>
<evidence type="ECO:0000313" key="3">
    <source>
        <dbReference type="Proteomes" id="UP001595556"/>
    </source>
</evidence>
<dbReference type="PROSITE" id="PS51186">
    <property type="entry name" value="GNAT"/>
    <property type="match status" value="1"/>
</dbReference>
<dbReference type="EMBL" id="JBHRTI010000003">
    <property type="protein sequence ID" value="MFC3146234.1"/>
    <property type="molecule type" value="Genomic_DNA"/>
</dbReference>
<evidence type="ECO:0000313" key="2">
    <source>
        <dbReference type="EMBL" id="MFC3146234.1"/>
    </source>
</evidence>
<dbReference type="InterPro" id="IPR016181">
    <property type="entry name" value="Acyl_CoA_acyltransferase"/>
</dbReference>
<evidence type="ECO:0000259" key="1">
    <source>
        <dbReference type="PROSITE" id="PS51186"/>
    </source>
</evidence>
<proteinExistence type="predicted"/>
<keyword evidence="3" id="KW-1185">Reference proteome</keyword>
<protein>
    <submittedName>
        <fullName evidence="2">GNAT family N-acetyltransferase</fullName>
        <ecNumber evidence="2">2.3.-.-</ecNumber>
    </submittedName>
</protein>
<gene>
    <name evidence="2" type="ORF">ACFOEN_01110</name>
</gene>
<dbReference type="EC" id="2.3.-.-" evidence="2"/>
<dbReference type="SUPFAM" id="SSF55729">
    <property type="entry name" value="Acyl-CoA N-acyltransferases (Nat)"/>
    <property type="match status" value="1"/>
</dbReference>
<name>A0ABV7GX42_9BURK</name>
<comment type="caution">
    <text evidence="2">The sequence shown here is derived from an EMBL/GenBank/DDBJ whole genome shotgun (WGS) entry which is preliminary data.</text>
</comment>
<dbReference type="Gene3D" id="3.40.630.30">
    <property type="match status" value="1"/>
</dbReference>
<feature type="domain" description="N-acetyltransferase" evidence="1">
    <location>
        <begin position="38"/>
        <end position="193"/>
    </location>
</feature>
<dbReference type="Proteomes" id="UP001595556">
    <property type="component" value="Unassembled WGS sequence"/>
</dbReference>
<keyword evidence="2" id="KW-0808">Transferase</keyword>
<organism evidence="2 3">
    <name type="scientific">Piscinibacterium candidicorallinum</name>
    <dbReference type="NCBI Taxonomy" id="1793872"/>
    <lineage>
        <taxon>Bacteria</taxon>
        <taxon>Pseudomonadati</taxon>
        <taxon>Pseudomonadota</taxon>
        <taxon>Betaproteobacteria</taxon>
        <taxon>Burkholderiales</taxon>
        <taxon>Piscinibacterium</taxon>
    </lineage>
</organism>
<sequence length="207" mass="23030">MNAPESHVDPLLLTLPTVLTGTQARLHAYTDADGAAVRDCVLASREHLAPWMPWVKDWDDPLQGERYVRKMQAQWIKREDFVFIIRDAATGAFAGACGLHEPDWSVPKLMIGYWISPAFQGKGLVTEATRLLVKFGFEHLQAQRLSITCDAANVRSANVPQRAGFTQEAYIRNERRNAAGALSDTLLFGLTREDWLALRAAGSPEVL</sequence>